<keyword evidence="1" id="KW-0812">Transmembrane</keyword>
<evidence type="ECO:0000313" key="2">
    <source>
        <dbReference type="EMBL" id="ANJ76540.1"/>
    </source>
</evidence>
<reference evidence="3" key="1">
    <citation type="submission" date="2016-06" db="EMBL/GenBank/DDBJ databases">
        <authorList>
            <person name="Xu Y."/>
            <person name="Nagy A."/>
            <person name="Yan X."/>
            <person name="Kim S.W."/>
            <person name="Haley B."/>
            <person name="Liu N.T."/>
            <person name="Nou X."/>
        </authorList>
    </citation>
    <scope>NUCLEOTIDE SEQUENCE [LARGE SCALE GENOMIC DNA]</scope>
    <source>
        <strain evidence="3">ATCC 49129</strain>
        <plasmid evidence="3">pri-1</plasmid>
    </source>
</reference>
<accession>A0A192A7T3</accession>
<dbReference type="EMBL" id="CP016024">
    <property type="protein sequence ID" value="ANJ76540.1"/>
    <property type="molecule type" value="Genomic_DNA"/>
</dbReference>
<keyword evidence="1" id="KW-1133">Transmembrane helix</keyword>
<sequence length="68" mass="7836">MDELFEKLLRFTYIQVVLCLLVRVFQPDWYVEHPLHAVIFATALAACVFEVVSGILRAAAHQHTNRQP</sequence>
<protein>
    <submittedName>
        <fullName evidence="2">Uncharacterized protein</fullName>
    </submittedName>
</protein>
<keyword evidence="3" id="KW-1185">Reference proteome</keyword>
<evidence type="ECO:0000256" key="1">
    <source>
        <dbReference type="SAM" id="Phobius"/>
    </source>
</evidence>
<keyword evidence="1" id="KW-0472">Membrane</keyword>
<gene>
    <name evidence="2" type="ORF">A9Y76_28560</name>
</gene>
<geneLocation type="plasmid" evidence="3">
    <name>pri-1</name>
</geneLocation>
<dbReference type="AlphaFoldDB" id="A0A192A7T3"/>
<feature type="transmembrane region" description="Helical" evidence="1">
    <location>
        <begin position="37"/>
        <end position="60"/>
    </location>
</feature>
<organism evidence="2 3">
    <name type="scientific">Ralstonia insidiosa</name>
    <dbReference type="NCBI Taxonomy" id="190721"/>
    <lineage>
        <taxon>Bacteria</taxon>
        <taxon>Pseudomonadati</taxon>
        <taxon>Pseudomonadota</taxon>
        <taxon>Betaproteobacteria</taxon>
        <taxon>Burkholderiales</taxon>
        <taxon>Burkholderiaceae</taxon>
        <taxon>Ralstonia</taxon>
    </lineage>
</organism>
<keyword evidence="2" id="KW-0614">Plasmid</keyword>
<evidence type="ECO:0000313" key="3">
    <source>
        <dbReference type="Proteomes" id="UP000078572"/>
    </source>
</evidence>
<dbReference type="Proteomes" id="UP000078572">
    <property type="component" value="Plasmid pRI-1"/>
</dbReference>
<proteinExistence type="predicted"/>
<name>A0A192A7T3_9RALS</name>